<dbReference type="InterPro" id="IPR013324">
    <property type="entry name" value="RNA_pol_sigma_r3/r4-like"/>
</dbReference>
<name>A0AAC9D7Q1_9FLAO</name>
<dbReference type="PANTHER" id="PTHR43133">
    <property type="entry name" value="RNA POLYMERASE ECF-TYPE SIGMA FACTO"/>
    <property type="match status" value="1"/>
</dbReference>
<dbReference type="NCBIfam" id="TIGR02985">
    <property type="entry name" value="Sig70_bacteroi1"/>
    <property type="match status" value="1"/>
</dbReference>
<accession>A0AAC9D7Q1</accession>
<dbReference type="AlphaFoldDB" id="A0AAC9D7Q1"/>
<evidence type="ECO:0000313" key="8">
    <source>
        <dbReference type="Proteomes" id="UP000093276"/>
    </source>
</evidence>
<comment type="similarity">
    <text evidence="1">Belongs to the sigma-70 factor family. ECF subfamily.</text>
</comment>
<dbReference type="InterPro" id="IPR013249">
    <property type="entry name" value="RNA_pol_sigma70_r4_t2"/>
</dbReference>
<evidence type="ECO:0000256" key="4">
    <source>
        <dbReference type="ARBA" id="ARBA00023163"/>
    </source>
</evidence>
<dbReference type="CDD" id="cd06171">
    <property type="entry name" value="Sigma70_r4"/>
    <property type="match status" value="1"/>
</dbReference>
<dbReference type="Gene3D" id="1.10.1740.10">
    <property type="match status" value="1"/>
</dbReference>
<dbReference type="KEGG" id="fjg:BB050_03869"/>
<dbReference type="SUPFAM" id="SSF88946">
    <property type="entry name" value="Sigma2 domain of RNA polymerase sigma factors"/>
    <property type="match status" value="1"/>
</dbReference>
<protein>
    <submittedName>
        <fullName evidence="7">ECF RNA polymerase sigma factor SigL</fullName>
    </submittedName>
</protein>
<feature type="domain" description="RNA polymerase sigma factor 70 region 4 type 2" evidence="6">
    <location>
        <begin position="131"/>
        <end position="180"/>
    </location>
</feature>
<dbReference type="Gene3D" id="1.10.10.10">
    <property type="entry name" value="Winged helix-like DNA-binding domain superfamily/Winged helix DNA-binding domain"/>
    <property type="match status" value="1"/>
</dbReference>
<proteinExistence type="inferred from homology"/>
<evidence type="ECO:0000259" key="6">
    <source>
        <dbReference type="Pfam" id="PF08281"/>
    </source>
</evidence>
<dbReference type="SUPFAM" id="SSF88659">
    <property type="entry name" value="Sigma3 and sigma4 domains of RNA polymerase sigma factors"/>
    <property type="match status" value="1"/>
</dbReference>
<keyword evidence="4" id="KW-0804">Transcription</keyword>
<keyword evidence="2" id="KW-0805">Transcription regulation</keyword>
<dbReference type="GO" id="GO:0016987">
    <property type="term" value="F:sigma factor activity"/>
    <property type="evidence" value="ECO:0007669"/>
    <property type="project" value="UniProtKB-KW"/>
</dbReference>
<dbReference type="Proteomes" id="UP000093276">
    <property type="component" value="Chromosome"/>
</dbReference>
<dbReference type="EMBL" id="CP016907">
    <property type="protein sequence ID" value="AOC96947.1"/>
    <property type="molecule type" value="Genomic_DNA"/>
</dbReference>
<dbReference type="InterPro" id="IPR014327">
    <property type="entry name" value="RNA_pol_sigma70_bacteroid"/>
</dbReference>
<dbReference type="InterPro" id="IPR036388">
    <property type="entry name" value="WH-like_DNA-bd_sf"/>
</dbReference>
<dbReference type="NCBIfam" id="TIGR02937">
    <property type="entry name" value="sigma70-ECF"/>
    <property type="match status" value="1"/>
</dbReference>
<dbReference type="InterPro" id="IPR007627">
    <property type="entry name" value="RNA_pol_sigma70_r2"/>
</dbReference>
<dbReference type="InterPro" id="IPR014284">
    <property type="entry name" value="RNA_pol_sigma-70_dom"/>
</dbReference>
<organism evidence="7 8">
    <name type="scientific">Flavobacterium anhuiense</name>
    <dbReference type="NCBI Taxonomy" id="459526"/>
    <lineage>
        <taxon>Bacteria</taxon>
        <taxon>Pseudomonadati</taxon>
        <taxon>Bacteroidota</taxon>
        <taxon>Flavobacteriia</taxon>
        <taxon>Flavobacteriales</taxon>
        <taxon>Flavobacteriaceae</taxon>
        <taxon>Flavobacterium</taxon>
    </lineage>
</organism>
<dbReference type="GO" id="GO:0003677">
    <property type="term" value="F:DNA binding"/>
    <property type="evidence" value="ECO:0007669"/>
    <property type="project" value="InterPro"/>
</dbReference>
<feature type="domain" description="RNA polymerase sigma-70 region 2" evidence="5">
    <location>
        <begin position="33"/>
        <end position="100"/>
    </location>
</feature>
<sequence length="201" mass="23382">MIVTKNMAQNSNIDEKKLLLELSQGSEPAFTNMYNQYKNNVYSTALRITKSKIQAEEAVQDIFLKIWQNRENLAEVTHFENYLYIISRNHLFNSIKKIARETSQIAEFNQKEAGIIDTDSNIKDEQYNTILNQIVEQLPPQQQKVYQMAKRDGLSHQKIGEDLGISTETVKKHMAQALKFIRLKISPYMNMFMSLLLFSKL</sequence>
<dbReference type="Pfam" id="PF08281">
    <property type="entry name" value="Sigma70_r4_2"/>
    <property type="match status" value="1"/>
</dbReference>
<evidence type="ECO:0000256" key="1">
    <source>
        <dbReference type="ARBA" id="ARBA00010641"/>
    </source>
</evidence>
<evidence type="ECO:0000259" key="5">
    <source>
        <dbReference type="Pfam" id="PF04542"/>
    </source>
</evidence>
<dbReference type="PANTHER" id="PTHR43133:SF46">
    <property type="entry name" value="RNA POLYMERASE SIGMA-70 FACTOR ECF SUBFAMILY"/>
    <property type="match status" value="1"/>
</dbReference>
<dbReference type="GO" id="GO:0006352">
    <property type="term" value="P:DNA-templated transcription initiation"/>
    <property type="evidence" value="ECO:0007669"/>
    <property type="project" value="InterPro"/>
</dbReference>
<evidence type="ECO:0000256" key="3">
    <source>
        <dbReference type="ARBA" id="ARBA00023082"/>
    </source>
</evidence>
<dbReference type="InterPro" id="IPR039425">
    <property type="entry name" value="RNA_pol_sigma-70-like"/>
</dbReference>
<dbReference type="Pfam" id="PF04542">
    <property type="entry name" value="Sigma70_r2"/>
    <property type="match status" value="1"/>
</dbReference>
<keyword evidence="3" id="KW-0731">Sigma factor</keyword>
<evidence type="ECO:0000313" key="7">
    <source>
        <dbReference type="EMBL" id="AOC96947.1"/>
    </source>
</evidence>
<evidence type="ECO:0000256" key="2">
    <source>
        <dbReference type="ARBA" id="ARBA00023015"/>
    </source>
</evidence>
<gene>
    <name evidence="7" type="primary">sigL_2</name>
    <name evidence="7" type="ORF">BB050_03869</name>
</gene>
<dbReference type="InterPro" id="IPR013325">
    <property type="entry name" value="RNA_pol_sigma_r2"/>
</dbReference>
<reference evidence="7 8" key="1">
    <citation type="submission" date="2016-08" db="EMBL/GenBank/DDBJ databases">
        <title>Complete genome sequence of Flavobacterium johnsoniae strain GSE09, a volatile-producing biocontrol agent isolated from cucumber (Cucumis sativus).</title>
        <authorList>
            <person name="Jeong J.-J."/>
            <person name="Oh J.Y."/>
            <person name="Jim Y.J."/>
            <person name="Sang M.K."/>
            <person name="Kim K.D."/>
        </authorList>
    </citation>
    <scope>NUCLEOTIDE SEQUENCE [LARGE SCALE GENOMIC DNA]</scope>
    <source>
        <strain evidence="7 8">GSE09</strain>
    </source>
</reference>